<dbReference type="InterPro" id="IPR032675">
    <property type="entry name" value="LRR_dom_sf"/>
</dbReference>
<keyword evidence="2" id="KW-0677">Repeat</keyword>
<feature type="transmembrane region" description="Helical" evidence="3">
    <location>
        <begin position="660"/>
        <end position="679"/>
    </location>
</feature>
<dbReference type="Gene3D" id="3.80.10.10">
    <property type="entry name" value="Ribonuclease Inhibitor"/>
    <property type="match status" value="2"/>
</dbReference>
<dbReference type="PROSITE" id="PS51450">
    <property type="entry name" value="LRR"/>
    <property type="match status" value="1"/>
</dbReference>
<dbReference type="InterPro" id="IPR050333">
    <property type="entry name" value="SLRP"/>
</dbReference>
<dbReference type="EMBL" id="DAKRPA010000088">
    <property type="protein sequence ID" value="DAZ99168.1"/>
    <property type="molecule type" value="Genomic_DNA"/>
</dbReference>
<evidence type="ECO:0000256" key="1">
    <source>
        <dbReference type="ARBA" id="ARBA00022614"/>
    </source>
</evidence>
<keyword evidence="5" id="KW-1185">Reference proteome</keyword>
<keyword evidence="1" id="KW-0433">Leucine-rich repeat</keyword>
<comment type="caution">
    <text evidence="4">The sequence shown here is derived from an EMBL/GenBank/DDBJ whole genome shotgun (WGS) entry which is preliminary data.</text>
</comment>
<dbReference type="InterPro" id="IPR001611">
    <property type="entry name" value="Leu-rich_rpt"/>
</dbReference>
<dbReference type="PANTHER" id="PTHR45712:SF22">
    <property type="entry name" value="INSULIN-LIKE GROWTH FACTOR-BINDING PROTEIN COMPLEX ACID LABILE SUBUNIT"/>
    <property type="match status" value="1"/>
</dbReference>
<accession>A0AAV2YZD7</accession>
<dbReference type="GO" id="GO:0005615">
    <property type="term" value="C:extracellular space"/>
    <property type="evidence" value="ECO:0007669"/>
    <property type="project" value="TreeGrafter"/>
</dbReference>
<protein>
    <recommendedName>
        <fullName evidence="6">Leucine-rich repeat domain-containing protein</fullName>
    </recommendedName>
</protein>
<gene>
    <name evidence="4" type="ORF">N0F65_008201</name>
</gene>
<dbReference type="PANTHER" id="PTHR45712">
    <property type="entry name" value="AGAP008170-PA"/>
    <property type="match status" value="1"/>
</dbReference>
<name>A0AAV2YZD7_9STRA</name>
<feature type="transmembrane region" description="Helical" evidence="3">
    <location>
        <begin position="589"/>
        <end position="610"/>
    </location>
</feature>
<reference evidence="4" key="2">
    <citation type="journal article" date="2023" name="Microbiol Resour">
        <title>Decontamination and Annotation of the Draft Genome Sequence of the Oomycete Lagenidium giganteum ARSEF 373.</title>
        <authorList>
            <person name="Morgan W.R."/>
            <person name="Tartar A."/>
        </authorList>
    </citation>
    <scope>NUCLEOTIDE SEQUENCE</scope>
    <source>
        <strain evidence="4">ARSEF 373</strain>
    </source>
</reference>
<dbReference type="Proteomes" id="UP001146120">
    <property type="component" value="Unassembled WGS sequence"/>
</dbReference>
<reference evidence="4" key="1">
    <citation type="submission" date="2022-11" db="EMBL/GenBank/DDBJ databases">
        <authorList>
            <person name="Morgan W.R."/>
            <person name="Tartar A."/>
        </authorList>
    </citation>
    <scope>NUCLEOTIDE SEQUENCE</scope>
    <source>
        <strain evidence="4">ARSEF 373</strain>
    </source>
</reference>
<keyword evidence="3" id="KW-1133">Transmembrane helix</keyword>
<evidence type="ECO:0008006" key="6">
    <source>
        <dbReference type="Google" id="ProtNLM"/>
    </source>
</evidence>
<sequence length="971" mass="107812">MLPYLTYFADLLAPEPQRHFKVVGDVFGCVGALHLVEATRTLLSMLQMVHNAATIARMVRSRRDLFVAHSSGSPLQHAQCATLDQPIVRLAGCAQLLVHTALPVVLSAVTRAGAGALSRRVDMLSNVGTSVVIPVIVFVPYFQTYGPEQYTFNRVLVYDDVWCSIIPHLSIYLCLGIIQVSIEESDQAQTIESSSCTHIRVPAIAVHVAEQTIKLVGKQDFKLNAAHGLFLPTQRWFSSKFPCTVLQFNCYTTALTAVRACVGVVFSHSPALAMPSDLQTFPNLLGVELYNCTLVAWSKEADLSASVHTRMIYLVLARVNMSALPAGILEPLPEMLTDIEISVSNLTALLRDQPERWPTLSVFYFEFSQVSVFPVELLRMDMYDLSLIGNHLTALPSFEDVKRAFYRCFLNPLESLPATGTAVTSLPSWMNDTVDEMVYVSNSPLCDGDTPTAHTYWYVAHPYMKYYSDLLMTDSSNALHTIGFVFGLVGAAHWYKVARMVFYSIRYCELCYGTPPRLHRRLHRSKTPRTRTQAMLRSVLRQIERLWTAVLGRRGLFGVESPYFDARFLVHKVIQIASQTVFAPRLSGFVVRLISHLSIFTCIGGVVALVERHDARAVSDRTTGLESWAVVRVTAAHEAIIRRRTERMTKHRTARHHDALMRYIFVIWGVGVCIIHGMAMRYSQLETVVGCRHSMQPWFGDKVACSVYEFNCVAWGVSSPQSDTFAFLDDSTVAVVAFSHCPALVMPGQLRTFSNLLGVDIYNCTISKWDSDASLTAGVQTHLVYVTMARVNMTEVPIGLTQSLPTSLTDLEIHVSNLSSIPDSVTDQWRSLSVLYLEHMQLSTFPAALRHLSLNELSLMSNNISELPRCDQLRNLSLQVNMAGNPLVTVPRTVGTATKLAFFIIADTHVASLPDTVFEQVTDAIVAMGTPLCAVANDSNALPDGLMCEPMVDVGSTFPIELVDARKAIKQ</sequence>
<evidence type="ECO:0000313" key="4">
    <source>
        <dbReference type="EMBL" id="DAZ99168.1"/>
    </source>
</evidence>
<organism evidence="4 5">
    <name type="scientific">Lagenidium giganteum</name>
    <dbReference type="NCBI Taxonomy" id="4803"/>
    <lineage>
        <taxon>Eukaryota</taxon>
        <taxon>Sar</taxon>
        <taxon>Stramenopiles</taxon>
        <taxon>Oomycota</taxon>
        <taxon>Peronosporomycetes</taxon>
        <taxon>Pythiales</taxon>
        <taxon>Pythiaceae</taxon>
    </lineage>
</organism>
<evidence type="ECO:0000313" key="5">
    <source>
        <dbReference type="Proteomes" id="UP001146120"/>
    </source>
</evidence>
<evidence type="ECO:0000256" key="3">
    <source>
        <dbReference type="SAM" id="Phobius"/>
    </source>
</evidence>
<proteinExistence type="predicted"/>
<dbReference type="SUPFAM" id="SSF52058">
    <property type="entry name" value="L domain-like"/>
    <property type="match status" value="2"/>
</dbReference>
<keyword evidence="3" id="KW-0472">Membrane</keyword>
<evidence type="ECO:0000256" key="2">
    <source>
        <dbReference type="ARBA" id="ARBA00022737"/>
    </source>
</evidence>
<dbReference type="AlphaFoldDB" id="A0AAV2YZD7"/>
<keyword evidence="3" id="KW-0812">Transmembrane</keyword>